<keyword evidence="3" id="KW-0808">Transferase</keyword>
<dbReference type="RefSeq" id="WP_120707794.1">
    <property type="nucleotide sequence ID" value="NZ_CP032695.1"/>
</dbReference>
<feature type="domain" description="Glycosyl transferase family 1" evidence="2">
    <location>
        <begin position="193"/>
        <end position="328"/>
    </location>
</feature>
<feature type="compositionally biased region" description="Polar residues" evidence="1">
    <location>
        <begin position="392"/>
        <end position="402"/>
    </location>
</feature>
<dbReference type="PANTHER" id="PTHR45947">
    <property type="entry name" value="SULFOQUINOVOSYL TRANSFERASE SQD2"/>
    <property type="match status" value="1"/>
</dbReference>
<dbReference type="OrthoDB" id="9801573at2"/>
<accession>A0A387G3L1</accession>
<dbReference type="SUPFAM" id="SSF53756">
    <property type="entry name" value="UDP-Glycosyltransferase/glycogen phosphorylase"/>
    <property type="match status" value="1"/>
</dbReference>
<dbReference type="InterPro" id="IPR001296">
    <property type="entry name" value="Glyco_trans_1"/>
</dbReference>
<dbReference type="PANTHER" id="PTHR45947:SF3">
    <property type="entry name" value="SULFOQUINOVOSYL TRANSFERASE SQD2"/>
    <property type="match status" value="1"/>
</dbReference>
<keyword evidence="4" id="KW-1185">Reference proteome</keyword>
<gene>
    <name evidence="3" type="ORF">CCGE525_29640</name>
</gene>
<dbReference type="Gene3D" id="3.40.50.2000">
    <property type="entry name" value="Glycogen Phosphorylase B"/>
    <property type="match status" value="1"/>
</dbReference>
<dbReference type="AlphaFoldDB" id="A0A387G3L1"/>
<dbReference type="KEGG" id="rjg:CCGE525_29640"/>
<dbReference type="InterPro" id="IPR050194">
    <property type="entry name" value="Glycosyltransferase_grp1"/>
</dbReference>
<protein>
    <submittedName>
        <fullName evidence="3">Glycosyltransferase family 4 protein</fullName>
    </submittedName>
</protein>
<dbReference type="Proteomes" id="UP000282195">
    <property type="component" value="Plasmid pRCCGE525c"/>
</dbReference>
<evidence type="ECO:0000313" key="4">
    <source>
        <dbReference type="Proteomes" id="UP000282195"/>
    </source>
</evidence>
<feature type="region of interest" description="Disordered" evidence="1">
    <location>
        <begin position="389"/>
        <end position="410"/>
    </location>
</feature>
<organism evidence="3 4">
    <name type="scientific">Rhizobium jaguaris</name>
    <dbReference type="NCBI Taxonomy" id="1312183"/>
    <lineage>
        <taxon>Bacteria</taxon>
        <taxon>Pseudomonadati</taxon>
        <taxon>Pseudomonadota</taxon>
        <taxon>Alphaproteobacteria</taxon>
        <taxon>Hyphomicrobiales</taxon>
        <taxon>Rhizobiaceae</taxon>
        <taxon>Rhizobium/Agrobacterium group</taxon>
        <taxon>Rhizobium</taxon>
    </lineage>
</organism>
<keyword evidence="3" id="KW-0614">Plasmid</keyword>
<name>A0A387G3L1_9HYPH</name>
<evidence type="ECO:0000313" key="3">
    <source>
        <dbReference type="EMBL" id="AYG62884.1"/>
    </source>
</evidence>
<reference evidence="3 4" key="1">
    <citation type="submission" date="2018-10" db="EMBL/GenBank/DDBJ databases">
        <title>Rhizobium etli, R. leguminosarum and a new Rhizobium genospecies from Phaseolus dumosus.</title>
        <authorList>
            <person name="Ramirez-Puebla S.T."/>
            <person name="Rogel-Hernandez M.A."/>
            <person name="Guerrero G."/>
            <person name="Ormeno-Orrillo E."/>
            <person name="Martinez-Romero J.C."/>
            <person name="Negrete-Yankelevich S."/>
            <person name="Martinez-Romero E."/>
        </authorList>
    </citation>
    <scope>NUCLEOTIDE SEQUENCE [LARGE SCALE GENOMIC DNA]</scope>
    <source>
        <strain evidence="3 4">CCGE525</strain>
        <plasmid evidence="4">prccge525c</plasmid>
    </source>
</reference>
<geneLocation type="plasmid" evidence="4">
    <name>prccge525c</name>
</geneLocation>
<evidence type="ECO:0000259" key="2">
    <source>
        <dbReference type="Pfam" id="PF00534"/>
    </source>
</evidence>
<dbReference type="Pfam" id="PF00534">
    <property type="entry name" value="Glycos_transf_1"/>
    <property type="match status" value="1"/>
</dbReference>
<proteinExistence type="predicted"/>
<sequence>MRVAIVHYWLVSMRGGEKVIEALCDMYPDADIFTLVYDESRVSEKIRKHKVTTSFLQRIPGAIKGYQSLLPLMPFALESFDLSGYDLIISSESGPAKGIIPSPQATHICYCHSPMRYLWDHYHFYRSNAGFASRLMLPVLAPLLRSWDVNTSLRVDRFIANSHHVSARIGKYYRRPATVLYPPVSVDDFTPAAATEDFYLCAGQLIPYKRIDLAVRAFTKMNRNLVIIGEGKEMESLKRLAGPTVTFLGRAPFSVLKEKLARCRALIFPGEEDFGIVPVEAMASGRPVIAYGSGGALETVVPSVSGMLFEEQSMEALIDAVHDFEDHEAAFRPDILRAHAAQFSLRNFTEGMQAIIDEELLARKPVSPRSNNRSAVAIQRLFEGQFPAPATETPQRVATTEPVTVHAPTF</sequence>
<evidence type="ECO:0000256" key="1">
    <source>
        <dbReference type="SAM" id="MobiDB-lite"/>
    </source>
</evidence>
<dbReference type="EMBL" id="CP032695">
    <property type="protein sequence ID" value="AYG62884.1"/>
    <property type="molecule type" value="Genomic_DNA"/>
</dbReference>
<dbReference type="GO" id="GO:0016757">
    <property type="term" value="F:glycosyltransferase activity"/>
    <property type="evidence" value="ECO:0007669"/>
    <property type="project" value="InterPro"/>
</dbReference>